<dbReference type="GO" id="GO:0005736">
    <property type="term" value="C:RNA polymerase I complex"/>
    <property type="evidence" value="ECO:0007669"/>
    <property type="project" value="TreeGrafter"/>
</dbReference>
<dbReference type="Proteomes" id="UP000801492">
    <property type="component" value="Unassembled WGS sequence"/>
</dbReference>
<dbReference type="GO" id="GO:0005666">
    <property type="term" value="C:RNA polymerase III complex"/>
    <property type="evidence" value="ECO:0007669"/>
    <property type="project" value="TreeGrafter"/>
</dbReference>
<evidence type="ECO:0000256" key="6">
    <source>
        <dbReference type="ARBA" id="ARBA00025804"/>
    </source>
</evidence>
<keyword evidence="4" id="KW-0804">Transcription</keyword>
<dbReference type="PANTHER" id="PTHR11800:SF13">
    <property type="entry name" value="DNA-DIRECTED RNA POLYMERASES I AND III SUBUNIT RPAC1"/>
    <property type="match status" value="1"/>
</dbReference>
<dbReference type="OrthoDB" id="270173at2759"/>
<protein>
    <recommendedName>
        <fullName evidence="2">DNA-directed RNA polymerases I and III subunit RPAC1</fullName>
    </recommendedName>
</protein>
<evidence type="ECO:0000313" key="9">
    <source>
        <dbReference type="Proteomes" id="UP000801492"/>
    </source>
</evidence>
<dbReference type="InterPro" id="IPR036603">
    <property type="entry name" value="RBP11-like"/>
</dbReference>
<dbReference type="EMBL" id="VTPC01091159">
    <property type="protein sequence ID" value="KAF2879472.1"/>
    <property type="molecule type" value="Genomic_DNA"/>
</dbReference>
<sequence>MDQVNDENPRIILGEHKITRNLPTTETILDQTFNIKSFKKSLRIVIVRYTDTPLEMEFDIIGMHPFLANTFRRLMLSDVPSMAVEKVHVYNNTSIIQDEVLCHRLGLIPLRADPRMFDYRSNDSEGTEQDTLEFELKIKCTWNKDENKDSSRVDDMYKNNNVYSKHIKWLPIGNQSETYKPADVGPIDDDILIAKMRPGHELDLKLIAVKGIGRDHAKFSPVATAFYRLLPDIKLTREVEGEAAERLKKCFSPGVIGLRHKEGRTVAVVENSRYDSSSRNIFRHDDLKDAVIMTKIQDHFIFSIESVGAMPPDIIFTEAVKILRNKCVSLLEELEQV</sequence>
<accession>A0A8K0C7Y8</accession>
<evidence type="ECO:0000256" key="1">
    <source>
        <dbReference type="ARBA" id="ARBA00004123"/>
    </source>
</evidence>
<evidence type="ECO:0000256" key="4">
    <source>
        <dbReference type="ARBA" id="ARBA00023163"/>
    </source>
</evidence>
<comment type="subcellular location">
    <subcellularLocation>
        <location evidence="1">Nucleus</location>
    </subcellularLocation>
</comment>
<dbReference type="FunFam" id="2.170.120.12:FF:000003">
    <property type="entry name" value="Dna-directed rna polymerases i and iii subunit"/>
    <property type="match status" value="1"/>
</dbReference>
<dbReference type="InterPro" id="IPR036643">
    <property type="entry name" value="RNApol_insert_sf"/>
</dbReference>
<dbReference type="NCBIfam" id="NF001988">
    <property type="entry name" value="PRK00783.1"/>
    <property type="match status" value="1"/>
</dbReference>
<keyword evidence="5" id="KW-0539">Nucleus</keyword>
<keyword evidence="9" id="KW-1185">Reference proteome</keyword>
<keyword evidence="3" id="KW-0240">DNA-directed RNA polymerase</keyword>
<dbReference type="InterPro" id="IPR033901">
    <property type="entry name" value="RNAPI/III_AC40"/>
</dbReference>
<dbReference type="GO" id="GO:0003899">
    <property type="term" value="F:DNA-directed RNA polymerase activity"/>
    <property type="evidence" value="ECO:0007669"/>
    <property type="project" value="InterPro"/>
</dbReference>
<dbReference type="GO" id="GO:0006351">
    <property type="term" value="P:DNA-templated transcription"/>
    <property type="evidence" value="ECO:0007669"/>
    <property type="project" value="InterPro"/>
</dbReference>
<evidence type="ECO:0000256" key="5">
    <source>
        <dbReference type="ARBA" id="ARBA00023242"/>
    </source>
</evidence>
<feature type="domain" description="DNA-directed RNA polymerase RpoA/D/Rpb3-type" evidence="7">
    <location>
        <begin position="55"/>
        <end position="333"/>
    </location>
</feature>
<gene>
    <name evidence="8" type="ORF">ILUMI_26696</name>
</gene>
<proteinExistence type="inferred from homology"/>
<dbReference type="InterPro" id="IPR011263">
    <property type="entry name" value="DNA-dir_RNA_pol_RpoA/D/Rpb3"/>
</dbReference>
<reference evidence="8" key="1">
    <citation type="submission" date="2019-08" db="EMBL/GenBank/DDBJ databases">
        <title>The genome of the North American firefly Photinus pyralis.</title>
        <authorList>
            <consortium name="Photinus pyralis genome working group"/>
            <person name="Fallon T.R."/>
            <person name="Sander Lower S.E."/>
            <person name="Weng J.-K."/>
        </authorList>
    </citation>
    <scope>NUCLEOTIDE SEQUENCE</scope>
    <source>
        <strain evidence="8">TRF0915ILg1</strain>
        <tissue evidence="8">Whole body</tissue>
    </source>
</reference>
<dbReference type="InterPro" id="IPR050518">
    <property type="entry name" value="Rpo3/RPB3_RNA_Pol_subunit"/>
</dbReference>
<dbReference type="InterPro" id="IPR022842">
    <property type="entry name" value="RNAP_Rpo3/Rpb3/RPAC1"/>
</dbReference>
<dbReference type="InterPro" id="IPR011262">
    <property type="entry name" value="DNA-dir_RNA_pol_insert"/>
</dbReference>
<dbReference type="GO" id="GO:0046983">
    <property type="term" value="F:protein dimerization activity"/>
    <property type="evidence" value="ECO:0007669"/>
    <property type="project" value="InterPro"/>
</dbReference>
<dbReference type="SUPFAM" id="SSF55257">
    <property type="entry name" value="RBP11-like subunits of RNA polymerase"/>
    <property type="match status" value="1"/>
</dbReference>
<dbReference type="SMART" id="SM00662">
    <property type="entry name" value="RPOLD"/>
    <property type="match status" value="1"/>
</dbReference>
<dbReference type="Gene3D" id="2.170.120.12">
    <property type="entry name" value="DNA-directed RNA polymerase, insert domain"/>
    <property type="match status" value="1"/>
</dbReference>
<dbReference type="Pfam" id="PF01193">
    <property type="entry name" value="RNA_pol_L"/>
    <property type="match status" value="1"/>
</dbReference>
<dbReference type="AlphaFoldDB" id="A0A8K0C7Y8"/>
<evidence type="ECO:0000256" key="2">
    <source>
        <dbReference type="ARBA" id="ARBA00022083"/>
    </source>
</evidence>
<organism evidence="8 9">
    <name type="scientific">Ignelater luminosus</name>
    <name type="common">Cucubano</name>
    <name type="synonym">Pyrophorus luminosus</name>
    <dbReference type="NCBI Taxonomy" id="2038154"/>
    <lineage>
        <taxon>Eukaryota</taxon>
        <taxon>Metazoa</taxon>
        <taxon>Ecdysozoa</taxon>
        <taxon>Arthropoda</taxon>
        <taxon>Hexapoda</taxon>
        <taxon>Insecta</taxon>
        <taxon>Pterygota</taxon>
        <taxon>Neoptera</taxon>
        <taxon>Endopterygota</taxon>
        <taxon>Coleoptera</taxon>
        <taxon>Polyphaga</taxon>
        <taxon>Elateriformia</taxon>
        <taxon>Elateroidea</taxon>
        <taxon>Elateridae</taxon>
        <taxon>Agrypninae</taxon>
        <taxon>Pyrophorini</taxon>
        <taxon>Ignelater</taxon>
    </lineage>
</organism>
<dbReference type="SUPFAM" id="SSF56553">
    <property type="entry name" value="Insert subdomain of RNA polymerase alpha subunit"/>
    <property type="match status" value="1"/>
</dbReference>
<dbReference type="CDD" id="cd07032">
    <property type="entry name" value="RNAP_I_II_AC40"/>
    <property type="match status" value="1"/>
</dbReference>
<evidence type="ECO:0000313" key="8">
    <source>
        <dbReference type="EMBL" id="KAF2879472.1"/>
    </source>
</evidence>
<dbReference type="HAMAP" id="MF_00320">
    <property type="entry name" value="RNApol_arch_Rpo3"/>
    <property type="match status" value="1"/>
</dbReference>
<dbReference type="PANTHER" id="PTHR11800">
    <property type="entry name" value="DNA-DIRECTED RNA POLYMERASE"/>
    <property type="match status" value="1"/>
</dbReference>
<evidence type="ECO:0000256" key="3">
    <source>
        <dbReference type="ARBA" id="ARBA00022478"/>
    </source>
</evidence>
<dbReference type="Gene3D" id="3.30.1360.10">
    <property type="entry name" value="RNA polymerase, RBP11-like subunit"/>
    <property type="match status" value="1"/>
</dbReference>
<comment type="caution">
    <text evidence="8">The sequence shown here is derived from an EMBL/GenBank/DDBJ whole genome shotgun (WGS) entry which is preliminary data.</text>
</comment>
<name>A0A8K0C7Y8_IGNLU</name>
<comment type="similarity">
    <text evidence="6">Belongs to the archaeal Rpo3/eukaryotic RPB3 RNA polymerase subunit family.</text>
</comment>
<evidence type="ECO:0000259" key="7">
    <source>
        <dbReference type="SMART" id="SM00662"/>
    </source>
</evidence>
<dbReference type="Pfam" id="PF01000">
    <property type="entry name" value="RNA_pol_A_bac"/>
    <property type="match status" value="1"/>
</dbReference>